<dbReference type="InterPro" id="IPR025459">
    <property type="entry name" value="DUF4279"/>
</dbReference>
<dbReference type="Proteomes" id="UP000586722">
    <property type="component" value="Unassembled WGS sequence"/>
</dbReference>
<accession>A0A7X5JAE5</accession>
<proteinExistence type="predicted"/>
<gene>
    <name evidence="1" type="ORF">GWI72_19390</name>
</gene>
<protein>
    <submittedName>
        <fullName evidence="1">DUF4279 domain-containing protein</fullName>
    </submittedName>
</protein>
<evidence type="ECO:0000313" key="2">
    <source>
        <dbReference type="Proteomes" id="UP000586722"/>
    </source>
</evidence>
<dbReference type="EMBL" id="JAABLQ010000004">
    <property type="protein sequence ID" value="NBN80447.1"/>
    <property type="molecule type" value="Genomic_DNA"/>
</dbReference>
<name>A0A7X5JAE5_9HYPH</name>
<sequence length="316" mass="34825">MITIEEDENGFHRVLAELRIDLGPVSLEEATTVLGIRPTRTGDAHDSHLQADGAGERAAGQHVWFLSSEEAVSGRDMAQHIDWLIEALCPVQGALRQLRQAGARATTITCGIWSAYGGANVDLTSQQISKLKELGVGLEFDIICSAPGRDPVMIALAARCWPYQPPAPVPRGTDDPRCERADVHLCIYLGAFDPSYATEVLGTVPTSTRQKGRTVTNSLGLVRTNPLNAWFLSSEPVVLSKEFRLHMDWMLDQIHPRQGKIQALRDDGVQNFKLNCYWWSASGYGGPILERDQISRLADLALDCFFSFSSYGLDDD</sequence>
<dbReference type="AlphaFoldDB" id="A0A7X5JAE5"/>
<keyword evidence="2" id="KW-1185">Reference proteome</keyword>
<dbReference type="RefSeq" id="WP_161709688.1">
    <property type="nucleotide sequence ID" value="NZ_JAABLQ010000004.1"/>
</dbReference>
<organism evidence="1 2">
    <name type="scientific">Pannonibacter tanglangensis</name>
    <dbReference type="NCBI Taxonomy" id="2750084"/>
    <lineage>
        <taxon>Bacteria</taxon>
        <taxon>Pseudomonadati</taxon>
        <taxon>Pseudomonadota</taxon>
        <taxon>Alphaproteobacteria</taxon>
        <taxon>Hyphomicrobiales</taxon>
        <taxon>Stappiaceae</taxon>
        <taxon>Pannonibacter</taxon>
    </lineage>
</organism>
<evidence type="ECO:0000313" key="1">
    <source>
        <dbReference type="EMBL" id="NBN80447.1"/>
    </source>
</evidence>
<comment type="caution">
    <text evidence="1">The sequence shown here is derived from an EMBL/GenBank/DDBJ whole genome shotgun (WGS) entry which is preliminary data.</text>
</comment>
<reference evidence="2" key="1">
    <citation type="submission" date="2020-01" db="EMBL/GenBank/DDBJ databases">
        <authorList>
            <person name="Fang Y."/>
            <person name="Sun R."/>
            <person name="Nie L."/>
            <person name="He J."/>
            <person name="Hao L."/>
            <person name="Wang L."/>
            <person name="Su S."/>
            <person name="Lv E."/>
            <person name="Zhang Z."/>
            <person name="Xie R."/>
            <person name="Liu H."/>
        </authorList>
    </citation>
    <scope>NUCLEOTIDE SEQUENCE [LARGE SCALE GENOMIC DNA]</scope>
    <source>
        <strain evidence="2">XCT-53</strain>
    </source>
</reference>
<dbReference type="Pfam" id="PF14106">
    <property type="entry name" value="DUF4279"/>
    <property type="match status" value="2"/>
</dbReference>